<dbReference type="STRING" id="4072.A0A2G2Y6F7"/>
<accession>A0A2G2Y6F7</accession>
<name>A0A2G2Y6F7_CAPAN</name>
<dbReference type="EMBL" id="AYRZ02000012">
    <property type="protein sequence ID" value="PHT65308.1"/>
    <property type="molecule type" value="Genomic_DNA"/>
</dbReference>
<reference evidence="2 3" key="2">
    <citation type="journal article" date="2017" name="Genome Biol.">
        <title>New reference genome sequences of hot pepper reveal the massive evolution of plant disease-resistance genes by retroduplication.</title>
        <authorList>
            <person name="Kim S."/>
            <person name="Park J."/>
            <person name="Yeom S.I."/>
            <person name="Kim Y.M."/>
            <person name="Seo E."/>
            <person name="Kim K.T."/>
            <person name="Kim M.S."/>
            <person name="Lee J.M."/>
            <person name="Cheong K."/>
            <person name="Shin H.S."/>
            <person name="Kim S.B."/>
            <person name="Han K."/>
            <person name="Lee J."/>
            <person name="Park M."/>
            <person name="Lee H.A."/>
            <person name="Lee H.Y."/>
            <person name="Lee Y."/>
            <person name="Oh S."/>
            <person name="Lee J.H."/>
            <person name="Choi E."/>
            <person name="Choi E."/>
            <person name="Lee S.E."/>
            <person name="Jeon J."/>
            <person name="Kim H."/>
            <person name="Choi G."/>
            <person name="Song H."/>
            <person name="Lee J."/>
            <person name="Lee S.C."/>
            <person name="Kwon J.K."/>
            <person name="Lee H.Y."/>
            <person name="Koo N."/>
            <person name="Hong Y."/>
            <person name="Kim R.W."/>
            <person name="Kang W.H."/>
            <person name="Huh J.H."/>
            <person name="Kang B.C."/>
            <person name="Yang T.J."/>
            <person name="Lee Y.H."/>
            <person name="Bennetzen J.L."/>
            <person name="Choi D."/>
        </authorList>
    </citation>
    <scope>NUCLEOTIDE SEQUENCE [LARGE SCALE GENOMIC DNA]</scope>
    <source>
        <strain evidence="3">cv. CM334</strain>
    </source>
</reference>
<organism evidence="2 3">
    <name type="scientific">Capsicum annuum</name>
    <name type="common">Capsicum pepper</name>
    <dbReference type="NCBI Taxonomy" id="4072"/>
    <lineage>
        <taxon>Eukaryota</taxon>
        <taxon>Viridiplantae</taxon>
        <taxon>Streptophyta</taxon>
        <taxon>Embryophyta</taxon>
        <taxon>Tracheophyta</taxon>
        <taxon>Spermatophyta</taxon>
        <taxon>Magnoliopsida</taxon>
        <taxon>eudicotyledons</taxon>
        <taxon>Gunneridae</taxon>
        <taxon>Pentapetalae</taxon>
        <taxon>asterids</taxon>
        <taxon>lamiids</taxon>
        <taxon>Solanales</taxon>
        <taxon>Solanaceae</taxon>
        <taxon>Solanoideae</taxon>
        <taxon>Capsiceae</taxon>
        <taxon>Capsicum</taxon>
    </lineage>
</organism>
<evidence type="ECO:0000313" key="2">
    <source>
        <dbReference type="EMBL" id="PHT65308.1"/>
    </source>
</evidence>
<feature type="region of interest" description="Disordered" evidence="1">
    <location>
        <begin position="1"/>
        <end position="65"/>
    </location>
</feature>
<evidence type="ECO:0000256" key="1">
    <source>
        <dbReference type="SAM" id="MobiDB-lite"/>
    </source>
</evidence>
<dbReference type="Gramene" id="PHT65308">
    <property type="protein sequence ID" value="PHT65308"/>
    <property type="gene ID" value="T459_29733"/>
</dbReference>
<feature type="compositionally biased region" description="Basic and acidic residues" evidence="1">
    <location>
        <begin position="33"/>
        <end position="43"/>
    </location>
</feature>
<reference evidence="2 3" key="1">
    <citation type="journal article" date="2014" name="Nat. Genet.">
        <title>Genome sequence of the hot pepper provides insights into the evolution of pungency in Capsicum species.</title>
        <authorList>
            <person name="Kim S."/>
            <person name="Park M."/>
            <person name="Yeom S.I."/>
            <person name="Kim Y.M."/>
            <person name="Lee J.M."/>
            <person name="Lee H.A."/>
            <person name="Seo E."/>
            <person name="Choi J."/>
            <person name="Cheong K."/>
            <person name="Kim K.T."/>
            <person name="Jung K."/>
            <person name="Lee G.W."/>
            <person name="Oh S.K."/>
            <person name="Bae C."/>
            <person name="Kim S.B."/>
            <person name="Lee H.Y."/>
            <person name="Kim S.Y."/>
            <person name="Kim M.S."/>
            <person name="Kang B.C."/>
            <person name="Jo Y.D."/>
            <person name="Yang H.B."/>
            <person name="Jeong H.J."/>
            <person name="Kang W.H."/>
            <person name="Kwon J.K."/>
            <person name="Shin C."/>
            <person name="Lim J.Y."/>
            <person name="Park J.H."/>
            <person name="Huh J.H."/>
            <person name="Kim J.S."/>
            <person name="Kim B.D."/>
            <person name="Cohen O."/>
            <person name="Paran I."/>
            <person name="Suh M.C."/>
            <person name="Lee S.B."/>
            <person name="Kim Y.K."/>
            <person name="Shin Y."/>
            <person name="Noh S.J."/>
            <person name="Park J."/>
            <person name="Seo Y.S."/>
            <person name="Kwon S.Y."/>
            <person name="Kim H.A."/>
            <person name="Park J.M."/>
            <person name="Kim H.J."/>
            <person name="Choi S.B."/>
            <person name="Bosland P.W."/>
            <person name="Reeves G."/>
            <person name="Jo S.H."/>
            <person name="Lee B.W."/>
            <person name="Cho H.T."/>
            <person name="Choi H.S."/>
            <person name="Lee M.S."/>
            <person name="Yu Y."/>
            <person name="Do Choi Y."/>
            <person name="Park B.S."/>
            <person name="van Deynze A."/>
            <person name="Ashrafi H."/>
            <person name="Hill T."/>
            <person name="Kim W.T."/>
            <person name="Pai H.S."/>
            <person name="Ahn H.K."/>
            <person name="Yeam I."/>
            <person name="Giovannoni J.J."/>
            <person name="Rose J.K."/>
            <person name="Sorensen I."/>
            <person name="Lee S.J."/>
            <person name="Kim R.W."/>
            <person name="Choi I.Y."/>
            <person name="Choi B.S."/>
            <person name="Lim J.S."/>
            <person name="Lee Y.H."/>
            <person name="Choi D."/>
        </authorList>
    </citation>
    <scope>NUCLEOTIDE SEQUENCE [LARGE SCALE GENOMIC DNA]</scope>
    <source>
        <strain evidence="3">cv. CM334</strain>
    </source>
</reference>
<dbReference type="AlphaFoldDB" id="A0A2G2Y6F7"/>
<evidence type="ECO:0000313" key="3">
    <source>
        <dbReference type="Proteomes" id="UP000222542"/>
    </source>
</evidence>
<feature type="compositionally biased region" description="Basic and acidic residues" evidence="1">
    <location>
        <begin position="10"/>
        <end position="19"/>
    </location>
</feature>
<gene>
    <name evidence="2" type="ORF">T459_29733</name>
</gene>
<proteinExistence type="predicted"/>
<comment type="caution">
    <text evidence="2">The sequence shown here is derived from an EMBL/GenBank/DDBJ whole genome shotgun (WGS) entry which is preliminary data.</text>
</comment>
<sequence>MEDMVVPPEIRGEIKRELVAEGPASTSTSTTKVRREDVKDRGSSMKTRGNHAVMRNIGDMFTSSSPCNRQSRIVTFKRSQKAKELASQEEACRAQLDKLCQSWNQKDVRTSLLQKEAAIRSSLASLEQNLQSVISHEHEKELHLFRSRALMAALM</sequence>
<keyword evidence="3" id="KW-1185">Reference proteome</keyword>
<protein>
    <submittedName>
        <fullName evidence="2">Uncharacterized protein</fullName>
    </submittedName>
</protein>
<dbReference type="Proteomes" id="UP000222542">
    <property type="component" value="Unassembled WGS sequence"/>
</dbReference>